<sequence length="198" mass="23218">MNIPKEHRQLINFIANWVVLSEEEILLISSQISLEDYNKGDTIIKQEQFCTSLKFVVSGIYRVYQLKNGKEITSYFNYTTRNPLVASFISLLKQQPSTEIIECILPGQLISIPYSDWQHFYRISTSLNTFGRLLAEFNYVLAMERIESLQYQSASDRYFIFMNQYPNLFNLIPHHYIASYLGITPESLSRIRKTSFKK</sequence>
<dbReference type="EMBL" id="BAABCW010000010">
    <property type="protein sequence ID" value="GAA3511139.1"/>
    <property type="molecule type" value="Genomic_DNA"/>
</dbReference>
<organism evidence="2 3">
    <name type="scientific">Aquimarina addita</name>
    <dbReference type="NCBI Taxonomy" id="870485"/>
    <lineage>
        <taxon>Bacteria</taxon>
        <taxon>Pseudomonadati</taxon>
        <taxon>Bacteroidota</taxon>
        <taxon>Flavobacteriia</taxon>
        <taxon>Flavobacteriales</taxon>
        <taxon>Flavobacteriaceae</taxon>
        <taxon>Aquimarina</taxon>
    </lineage>
</organism>
<accession>A0ABP6UPV8</accession>
<dbReference type="CDD" id="cd00038">
    <property type="entry name" value="CAP_ED"/>
    <property type="match status" value="1"/>
</dbReference>
<name>A0ABP6UPV8_9FLAO</name>
<evidence type="ECO:0000313" key="2">
    <source>
        <dbReference type="EMBL" id="GAA3511139.1"/>
    </source>
</evidence>
<evidence type="ECO:0000259" key="1">
    <source>
        <dbReference type="Pfam" id="PF00027"/>
    </source>
</evidence>
<keyword evidence="3" id="KW-1185">Reference proteome</keyword>
<protein>
    <submittedName>
        <fullName evidence="2">Crp/Fnr family transcriptional regulator</fullName>
    </submittedName>
</protein>
<dbReference type="InterPro" id="IPR018490">
    <property type="entry name" value="cNMP-bd_dom_sf"/>
</dbReference>
<evidence type="ECO:0000313" key="3">
    <source>
        <dbReference type="Proteomes" id="UP001500459"/>
    </source>
</evidence>
<dbReference type="SUPFAM" id="SSF51206">
    <property type="entry name" value="cAMP-binding domain-like"/>
    <property type="match status" value="1"/>
</dbReference>
<feature type="domain" description="Cyclic nucleotide-binding" evidence="1">
    <location>
        <begin position="35"/>
        <end position="121"/>
    </location>
</feature>
<dbReference type="InterPro" id="IPR014710">
    <property type="entry name" value="RmlC-like_jellyroll"/>
</dbReference>
<gene>
    <name evidence="2" type="ORF">GCM10022393_26110</name>
</gene>
<dbReference type="Pfam" id="PF00027">
    <property type="entry name" value="cNMP_binding"/>
    <property type="match status" value="1"/>
</dbReference>
<dbReference type="InterPro" id="IPR000595">
    <property type="entry name" value="cNMP-bd_dom"/>
</dbReference>
<comment type="caution">
    <text evidence="2">The sequence shown here is derived from an EMBL/GenBank/DDBJ whole genome shotgun (WGS) entry which is preliminary data.</text>
</comment>
<reference evidence="3" key="1">
    <citation type="journal article" date="2019" name="Int. J. Syst. Evol. Microbiol.">
        <title>The Global Catalogue of Microorganisms (GCM) 10K type strain sequencing project: providing services to taxonomists for standard genome sequencing and annotation.</title>
        <authorList>
            <consortium name="The Broad Institute Genomics Platform"/>
            <consortium name="The Broad Institute Genome Sequencing Center for Infectious Disease"/>
            <person name="Wu L."/>
            <person name="Ma J."/>
        </authorList>
    </citation>
    <scope>NUCLEOTIDE SEQUENCE [LARGE SCALE GENOMIC DNA]</scope>
    <source>
        <strain evidence="3">JCM 17106</strain>
    </source>
</reference>
<proteinExistence type="predicted"/>
<dbReference type="Proteomes" id="UP001500459">
    <property type="component" value="Unassembled WGS sequence"/>
</dbReference>
<dbReference type="RefSeq" id="WP_344928065.1">
    <property type="nucleotide sequence ID" value="NZ_BAABCW010000010.1"/>
</dbReference>
<dbReference type="Gene3D" id="2.60.120.10">
    <property type="entry name" value="Jelly Rolls"/>
    <property type="match status" value="1"/>
</dbReference>